<evidence type="ECO:0000256" key="1">
    <source>
        <dbReference type="ARBA" id="ARBA00001936"/>
    </source>
</evidence>
<feature type="active site" description="Proton donor" evidence="5">
    <location>
        <position position="156"/>
    </location>
</feature>
<keyword evidence="4" id="KW-0560">Oxidoreductase</keyword>
<dbReference type="PANTHER" id="PTHR23406">
    <property type="entry name" value="MALIC ENZYME-RELATED"/>
    <property type="match status" value="1"/>
</dbReference>
<dbReference type="SUPFAM" id="SSF53223">
    <property type="entry name" value="Aminoacid dehydrogenase-like, N-terminal domain"/>
    <property type="match status" value="1"/>
</dbReference>
<dbReference type="Pfam" id="PF03949">
    <property type="entry name" value="Malic_M"/>
    <property type="match status" value="1"/>
</dbReference>
<dbReference type="GO" id="GO:0046872">
    <property type="term" value="F:metal ion binding"/>
    <property type="evidence" value="ECO:0007669"/>
    <property type="project" value="UniProtKB-KW"/>
</dbReference>
<organism evidence="10">
    <name type="scientific">Odontella aurita</name>
    <dbReference type="NCBI Taxonomy" id="265563"/>
    <lineage>
        <taxon>Eukaryota</taxon>
        <taxon>Sar</taxon>
        <taxon>Stramenopiles</taxon>
        <taxon>Ochrophyta</taxon>
        <taxon>Bacillariophyta</taxon>
        <taxon>Mediophyceae</taxon>
        <taxon>Biddulphiophycidae</taxon>
        <taxon>Eupodiscales</taxon>
        <taxon>Odontellaceae</taxon>
        <taxon>Odontella</taxon>
    </lineage>
</organism>
<feature type="domain" description="Malic enzyme NAD-binding" evidence="8">
    <location>
        <begin position="323"/>
        <end position="579"/>
    </location>
</feature>
<dbReference type="EMBL" id="HBKQ01062617">
    <property type="protein sequence ID" value="CAE2290172.1"/>
    <property type="molecule type" value="Transcribed_RNA"/>
</dbReference>
<evidence type="ECO:0000256" key="5">
    <source>
        <dbReference type="PIRSR" id="PIRSR000106-1"/>
    </source>
</evidence>
<evidence type="ECO:0000259" key="9">
    <source>
        <dbReference type="SMART" id="SM01274"/>
    </source>
</evidence>
<feature type="active site" description="Proton acceptor" evidence="5">
    <location>
        <position position="227"/>
    </location>
</feature>
<gene>
    <name evidence="10" type="ORF">OAUR00152_LOCUS42703</name>
</gene>
<evidence type="ECO:0008006" key="11">
    <source>
        <dbReference type="Google" id="ProtNLM"/>
    </source>
</evidence>
<evidence type="ECO:0000313" key="10">
    <source>
        <dbReference type="EMBL" id="CAE2290172.1"/>
    </source>
</evidence>
<dbReference type="GO" id="GO:0051287">
    <property type="term" value="F:NAD binding"/>
    <property type="evidence" value="ECO:0007669"/>
    <property type="project" value="InterPro"/>
</dbReference>
<dbReference type="InterPro" id="IPR012302">
    <property type="entry name" value="Malic_NAD-bd"/>
</dbReference>
<dbReference type="GO" id="GO:0005739">
    <property type="term" value="C:mitochondrion"/>
    <property type="evidence" value="ECO:0007669"/>
    <property type="project" value="TreeGrafter"/>
</dbReference>
<dbReference type="PANTHER" id="PTHR23406:SF32">
    <property type="entry name" value="NADP-DEPENDENT MALIC ENZYME"/>
    <property type="match status" value="1"/>
</dbReference>
<reference evidence="10" key="1">
    <citation type="submission" date="2021-01" db="EMBL/GenBank/DDBJ databases">
        <authorList>
            <person name="Corre E."/>
            <person name="Pelletier E."/>
            <person name="Niang G."/>
            <person name="Scheremetjew M."/>
            <person name="Finn R."/>
            <person name="Kale V."/>
            <person name="Holt S."/>
            <person name="Cochrane G."/>
            <person name="Meng A."/>
            <person name="Brown T."/>
            <person name="Cohen L."/>
        </authorList>
    </citation>
    <scope>NUCLEOTIDE SEQUENCE</scope>
    <source>
        <strain evidence="10">Isolate 1302-5</strain>
    </source>
</reference>
<dbReference type="AlphaFoldDB" id="A0A7S4KBY7"/>
<dbReference type="PRINTS" id="PR00072">
    <property type="entry name" value="MALOXRDTASE"/>
</dbReference>
<accession>A0A7S4KBY7</accession>
<dbReference type="NCBIfam" id="NF010052">
    <property type="entry name" value="PRK13529.1"/>
    <property type="match status" value="1"/>
</dbReference>
<dbReference type="InterPro" id="IPR001891">
    <property type="entry name" value="Malic_OxRdtase"/>
</dbReference>
<dbReference type="InterPro" id="IPR036291">
    <property type="entry name" value="NAD(P)-bd_dom_sf"/>
</dbReference>
<dbReference type="FunFam" id="3.40.50.720:FF:000182">
    <property type="entry name" value="NAD-dependent malic enzyme"/>
    <property type="match status" value="1"/>
</dbReference>
<name>A0A7S4KBY7_9STRA</name>
<protein>
    <recommendedName>
        <fullName evidence="11">Malic enzyme</fullName>
    </recommendedName>
</protein>
<comment type="cofactor">
    <cofactor evidence="7">
        <name>Mg(2+)</name>
        <dbReference type="ChEBI" id="CHEBI:18420"/>
    </cofactor>
    <cofactor evidence="7">
        <name>Mn(2+)</name>
        <dbReference type="ChEBI" id="CHEBI:29035"/>
    </cofactor>
    <text evidence="7">Divalent metal cations. Prefers magnesium or manganese.</text>
</comment>
<dbReference type="GO" id="GO:0006108">
    <property type="term" value="P:malate metabolic process"/>
    <property type="evidence" value="ECO:0007669"/>
    <property type="project" value="TreeGrafter"/>
</dbReference>
<dbReference type="SMART" id="SM00919">
    <property type="entry name" value="Malic_M"/>
    <property type="match status" value="1"/>
</dbReference>
<dbReference type="Pfam" id="PF00390">
    <property type="entry name" value="malic"/>
    <property type="match status" value="1"/>
</dbReference>
<dbReference type="InterPro" id="IPR037062">
    <property type="entry name" value="Malic_N_dom_sf"/>
</dbReference>
<proteinExistence type="inferred from homology"/>
<dbReference type="PIRSF" id="PIRSF000106">
    <property type="entry name" value="ME"/>
    <property type="match status" value="1"/>
</dbReference>
<comment type="similarity">
    <text evidence="2">Belongs to the malic enzymes family.</text>
</comment>
<dbReference type="SUPFAM" id="SSF51735">
    <property type="entry name" value="NAD(P)-binding Rossmann-fold domains"/>
    <property type="match status" value="1"/>
</dbReference>
<feature type="binding site" evidence="6">
    <location>
        <position position="510"/>
    </location>
    <ligand>
        <name>(S)-malate</name>
        <dbReference type="ChEBI" id="CHEBI:15589"/>
    </ligand>
</feature>
<dbReference type="InterPro" id="IPR012301">
    <property type="entry name" value="Malic_N_dom"/>
</dbReference>
<evidence type="ECO:0000256" key="7">
    <source>
        <dbReference type="PIRSR" id="PIRSR000106-3"/>
    </source>
</evidence>
<evidence type="ECO:0000256" key="6">
    <source>
        <dbReference type="PIRSR" id="PIRSR000106-2"/>
    </source>
</evidence>
<evidence type="ECO:0000256" key="2">
    <source>
        <dbReference type="ARBA" id="ARBA00008785"/>
    </source>
</evidence>
<dbReference type="SMART" id="SM01274">
    <property type="entry name" value="malic"/>
    <property type="match status" value="1"/>
</dbReference>
<dbReference type="InterPro" id="IPR046346">
    <property type="entry name" value="Aminoacid_DH-like_N_sf"/>
</dbReference>
<keyword evidence="3 7" id="KW-0479">Metal-binding</keyword>
<dbReference type="Gene3D" id="3.40.50.10380">
    <property type="entry name" value="Malic enzyme, N-terminal domain"/>
    <property type="match status" value="1"/>
</dbReference>
<comment type="cofactor">
    <cofactor evidence="1">
        <name>Mn(2+)</name>
        <dbReference type="ChEBI" id="CHEBI:29035"/>
    </cofactor>
</comment>
<dbReference type="GO" id="GO:0004471">
    <property type="term" value="F:malate dehydrogenase (decarboxylating) (NAD+) activity"/>
    <property type="evidence" value="ECO:0007669"/>
    <property type="project" value="TreeGrafter"/>
</dbReference>
<feature type="binding site" evidence="6">
    <location>
        <position position="465"/>
    </location>
    <ligand>
        <name>(S)-malate</name>
        <dbReference type="ChEBI" id="CHEBI:15589"/>
    </ligand>
</feature>
<feature type="domain" description="Malic enzyme N-terminal" evidence="9">
    <location>
        <begin position="133"/>
        <end position="313"/>
    </location>
</feature>
<evidence type="ECO:0000256" key="3">
    <source>
        <dbReference type="ARBA" id="ARBA00022723"/>
    </source>
</evidence>
<feature type="binding site" evidence="7">
    <location>
        <position position="298"/>
    </location>
    <ligand>
        <name>a divalent metal cation</name>
        <dbReference type="ChEBI" id="CHEBI:60240"/>
    </ligand>
</feature>
<feature type="binding site" evidence="7">
    <location>
        <position position="299"/>
    </location>
    <ligand>
        <name>a divalent metal cation</name>
        <dbReference type="ChEBI" id="CHEBI:60240"/>
    </ligand>
</feature>
<sequence length="619" mass="68444">MMSSVFRVGRRAAVTVGGGASQARPFSSNTKANGSNYVMPFSEEGVEEEGEWEGCTRRFFPPIKVPVRGADILTNPLFNKGTAFKSGERDRLRLRGLLPPRMTNIHNQKERILAAIRAEESDIRKHILLEDLHDRNETLYHQLIIDHIEEMAPLIYTPTVGQACKEFGARYRRPRGMYFTEEDRGHMAAMVHNWPHDDVHVVVVTDGSRILGLGDLGANGMGIPIGKLSLYCAAGGIAPHRVMPVVLDVGTDNEELLNHPFYLGVQKPRITGDKYFHLVDEFMRAVRFRWPNVLVQFEDFSSDKAQTLLNMYRREHLCFNDDIQGTGATTLAGILGALRAKGESVNSLGKQRIVIAGAGSAGIGVGQVLMDAMIEQGYTEEAAKKAFFVVDQDGLLSTDRISELSPEQAEFARKEDGGMSLHGVVEKYKPTILLGMTTVGGLFNESLVKEMATHCDRPIIFPLSNPTTKAECTAAQAFEWTKGKCIFAAGSPFDPVTMDDGKVFYPTQCNNMYVFPGIGLGATICGAKTVTDRMLYVAAEALANFVSDEELAQGKVFPHISLIRNVSHAIAVAVITEAVHEGQATKIDERHLSNIEEYVHRKMYDPIYVPLIEKREVTI</sequence>
<feature type="binding site" evidence="7">
    <location>
        <position position="322"/>
    </location>
    <ligand>
        <name>a divalent metal cation</name>
        <dbReference type="ChEBI" id="CHEBI:60240"/>
    </ligand>
</feature>
<feature type="binding site" evidence="6">
    <location>
        <position position="209"/>
    </location>
    <ligand>
        <name>(S)-malate</name>
        <dbReference type="ChEBI" id="CHEBI:15589"/>
    </ligand>
</feature>
<dbReference type="Gene3D" id="3.40.50.720">
    <property type="entry name" value="NAD(P)-binding Rossmann-like Domain"/>
    <property type="match status" value="1"/>
</dbReference>
<evidence type="ECO:0000259" key="8">
    <source>
        <dbReference type="SMART" id="SM00919"/>
    </source>
</evidence>
<evidence type="ECO:0000256" key="4">
    <source>
        <dbReference type="ARBA" id="ARBA00023002"/>
    </source>
</evidence>
<dbReference type="CDD" id="cd05312">
    <property type="entry name" value="NAD_bind_1_malic_enz"/>
    <property type="match status" value="1"/>
</dbReference>